<comment type="caution">
    <text evidence="2">The sequence shown here is derived from an EMBL/GenBank/DDBJ whole genome shotgun (WGS) entry which is preliminary data.</text>
</comment>
<accession>A0A0F4GLL3</accession>
<reference evidence="2 3" key="1">
    <citation type="submission" date="2015-03" db="EMBL/GenBank/DDBJ databases">
        <title>RNA-seq based gene annotation and comparative genomics of four Zymoseptoria species reveal species-specific pathogenicity related genes and transposable element activity.</title>
        <authorList>
            <person name="Grandaubert J."/>
            <person name="Bhattacharyya A."/>
            <person name="Stukenbrock E.H."/>
        </authorList>
    </citation>
    <scope>NUCLEOTIDE SEQUENCE [LARGE SCALE GENOMIC DNA]</scope>
    <source>
        <strain evidence="2 3">Zb18110</strain>
    </source>
</reference>
<feature type="domain" description="Aminoglycoside phosphotransferase" evidence="1">
    <location>
        <begin position="85"/>
        <end position="287"/>
    </location>
</feature>
<dbReference type="InterPro" id="IPR011009">
    <property type="entry name" value="Kinase-like_dom_sf"/>
</dbReference>
<evidence type="ECO:0000313" key="3">
    <source>
        <dbReference type="Proteomes" id="UP000033647"/>
    </source>
</evidence>
<dbReference type="InterPro" id="IPR002575">
    <property type="entry name" value="Aminoglycoside_PTrfase"/>
</dbReference>
<dbReference type="EMBL" id="LAFY01000444">
    <property type="protein sequence ID" value="KJX97937.1"/>
    <property type="molecule type" value="Genomic_DNA"/>
</dbReference>
<dbReference type="AlphaFoldDB" id="A0A0F4GLL3"/>
<dbReference type="InterPro" id="IPR051678">
    <property type="entry name" value="AGP_Transferase"/>
</dbReference>
<dbReference type="Proteomes" id="UP000033647">
    <property type="component" value="Unassembled WGS sequence"/>
</dbReference>
<protein>
    <recommendedName>
        <fullName evidence="1">Aminoglycoside phosphotransferase domain-containing protein</fullName>
    </recommendedName>
</protein>
<dbReference type="Pfam" id="PF01636">
    <property type="entry name" value="APH"/>
    <property type="match status" value="1"/>
</dbReference>
<keyword evidence="3" id="KW-1185">Reference proteome</keyword>
<evidence type="ECO:0000259" key="1">
    <source>
        <dbReference type="Pfam" id="PF01636"/>
    </source>
</evidence>
<dbReference type="OrthoDB" id="4177236at2759"/>
<evidence type="ECO:0000313" key="2">
    <source>
        <dbReference type="EMBL" id="KJX97937.1"/>
    </source>
</evidence>
<dbReference type="PANTHER" id="PTHR21310:SF48">
    <property type="entry name" value="AMINOGLYCOSIDE PHOSPHOTRANSFERASE DOMAIN-CONTAINING PROTEIN"/>
    <property type="match status" value="1"/>
</dbReference>
<organism evidence="2 3">
    <name type="scientific">Zymoseptoria brevis</name>
    <dbReference type="NCBI Taxonomy" id="1047168"/>
    <lineage>
        <taxon>Eukaryota</taxon>
        <taxon>Fungi</taxon>
        <taxon>Dikarya</taxon>
        <taxon>Ascomycota</taxon>
        <taxon>Pezizomycotina</taxon>
        <taxon>Dothideomycetes</taxon>
        <taxon>Dothideomycetidae</taxon>
        <taxon>Mycosphaerellales</taxon>
        <taxon>Mycosphaerellaceae</taxon>
        <taxon>Zymoseptoria</taxon>
    </lineage>
</organism>
<proteinExistence type="predicted"/>
<dbReference type="PANTHER" id="PTHR21310">
    <property type="entry name" value="AMINOGLYCOSIDE PHOSPHOTRANSFERASE-RELATED-RELATED"/>
    <property type="match status" value="1"/>
</dbReference>
<dbReference type="SUPFAM" id="SSF56112">
    <property type="entry name" value="Protein kinase-like (PK-like)"/>
    <property type="match status" value="1"/>
</dbReference>
<dbReference type="Gene3D" id="3.90.1200.10">
    <property type="match status" value="1"/>
</dbReference>
<gene>
    <name evidence="2" type="ORF">TI39_contig452g00017</name>
</gene>
<name>A0A0F4GLL3_9PEZI</name>
<sequence>MGYKRNECPDCLVNEHFGAYDPDNSKPTTSELGPIPTPAEIEACTDFIVGQDRNGPGPIFRRTVPKIVKIGNYVIKFGGRTKFLEAQNLLFLADNCTARVPKCYGYGYLPGSKEAYIIMNFIEGDMAHVVYPTLDQVDQAEVIRLIGEQIAIWRSLPDPGYFGALGKKHLPGTYHQTHPDPGGWPNGRLYQGPFDSHDEFEESMMAHRERHSDPDQRKEAEPTFTLHALCLHECLKGSRSTWTHGDLQPKNIMIHKNGINADGSGIFTVTIFDWETGGWFPEWWEFATNPCFQFGPVEWFAGALPKIMPVYASAALIWAFWEEFSFPRRTF</sequence>